<dbReference type="EMBL" id="JAWHQM010000085">
    <property type="protein sequence ID" value="KAK5636949.1"/>
    <property type="molecule type" value="Genomic_DNA"/>
</dbReference>
<reference evidence="1 2" key="1">
    <citation type="submission" date="2023-10" db="EMBL/GenBank/DDBJ databases">
        <title>Draft genome sequence of Xylaria bambusicola isolate GMP-LS, the root and basal stem rot pathogen of sugarcane in Indonesia.</title>
        <authorList>
            <person name="Selvaraj P."/>
            <person name="Muralishankar V."/>
            <person name="Muruganantham S."/>
            <person name="Sp S."/>
            <person name="Haryani S."/>
            <person name="Lau K.J.X."/>
            <person name="Naqvi N.I."/>
        </authorList>
    </citation>
    <scope>NUCLEOTIDE SEQUENCE [LARGE SCALE GENOMIC DNA]</scope>
    <source>
        <strain evidence="1">GMP-LS</strain>
    </source>
</reference>
<proteinExistence type="predicted"/>
<name>A0AAN7V5V4_9PEZI</name>
<organism evidence="1 2">
    <name type="scientific">Xylaria bambusicola</name>
    <dbReference type="NCBI Taxonomy" id="326684"/>
    <lineage>
        <taxon>Eukaryota</taxon>
        <taxon>Fungi</taxon>
        <taxon>Dikarya</taxon>
        <taxon>Ascomycota</taxon>
        <taxon>Pezizomycotina</taxon>
        <taxon>Sordariomycetes</taxon>
        <taxon>Xylariomycetidae</taxon>
        <taxon>Xylariales</taxon>
        <taxon>Xylariaceae</taxon>
        <taxon>Xylaria</taxon>
    </lineage>
</organism>
<protein>
    <submittedName>
        <fullName evidence="1">Uncharacterized protein</fullName>
    </submittedName>
</protein>
<comment type="caution">
    <text evidence="1">The sequence shown here is derived from an EMBL/GenBank/DDBJ whole genome shotgun (WGS) entry which is preliminary data.</text>
</comment>
<evidence type="ECO:0000313" key="1">
    <source>
        <dbReference type="EMBL" id="KAK5636949.1"/>
    </source>
</evidence>
<gene>
    <name evidence="1" type="ORF">RRF57_012661</name>
</gene>
<dbReference type="Proteomes" id="UP001305414">
    <property type="component" value="Unassembled WGS sequence"/>
</dbReference>
<accession>A0AAN7V5V4</accession>
<dbReference type="AlphaFoldDB" id="A0AAN7V5V4"/>
<sequence length="68" mass="7555">MAPCLIMGESLDFSRWVSRSVALTTVIADGIIMGSMSGNNENIDMMDWCLGVDGDEYEIDCLETRLFD</sequence>
<evidence type="ECO:0000313" key="2">
    <source>
        <dbReference type="Proteomes" id="UP001305414"/>
    </source>
</evidence>
<keyword evidence="2" id="KW-1185">Reference proteome</keyword>